<reference evidence="5 6" key="1">
    <citation type="journal article" date="2010" name="Int. J. Syst. Evol. Microbiol.">
        <title>Bacillus horneckiae sp. nov., isolated from a spacecraft-assembly clean room.</title>
        <authorList>
            <person name="Vaishampayan P."/>
            <person name="Probst A."/>
            <person name="Krishnamurthi S."/>
            <person name="Ghosh S."/>
            <person name="Osman S."/>
            <person name="McDowall A."/>
            <person name="Ruckmani A."/>
            <person name="Mayilraj S."/>
            <person name="Venkateswaran K."/>
        </authorList>
    </citation>
    <scope>NUCLEOTIDE SEQUENCE [LARGE SCALE GENOMIC DNA]</scope>
    <source>
        <strain evidence="6">1PO1SC</strain>
    </source>
</reference>
<dbReference type="Pfam" id="PF00392">
    <property type="entry name" value="GntR"/>
    <property type="match status" value="1"/>
</dbReference>
<sequence length="225" mass="26206">MDKFCGVKRLNKGRLGYNDENRFGESLPEQIAKHIFEKIMKGDLLPGDKIVEEHVSSELNTSRAPVREALYLLQVDNIVERIPRKGTIVKSFTNVEIREYTEVMVGLIQMALDLSKGKWTLDNQESLDVKLEKMREVFEADELLIYQQKSTDLTSFLFEVAENKALSKFYYEALYILTVFAEVKWTIDTMRFFHPRMQALVKCIKENKLEQAKKIVPDLLYNTLD</sequence>
<keyword evidence="3" id="KW-0804">Transcription</keyword>
<evidence type="ECO:0000256" key="2">
    <source>
        <dbReference type="ARBA" id="ARBA00023125"/>
    </source>
</evidence>
<dbReference type="GO" id="GO:0003700">
    <property type="term" value="F:DNA-binding transcription factor activity"/>
    <property type="evidence" value="ECO:0007669"/>
    <property type="project" value="InterPro"/>
</dbReference>
<dbReference type="Gene3D" id="1.10.10.10">
    <property type="entry name" value="Winged helix-like DNA-binding domain superfamily/Winged helix DNA-binding domain"/>
    <property type="match status" value="1"/>
</dbReference>
<dbReference type="PANTHER" id="PTHR43537">
    <property type="entry name" value="TRANSCRIPTIONAL REGULATOR, GNTR FAMILY"/>
    <property type="match status" value="1"/>
</dbReference>
<dbReference type="GO" id="GO:0003677">
    <property type="term" value="F:DNA binding"/>
    <property type="evidence" value="ECO:0007669"/>
    <property type="project" value="UniProtKB-KW"/>
</dbReference>
<comment type="caution">
    <text evidence="5">The sequence shown here is derived from an EMBL/GenBank/DDBJ whole genome shotgun (WGS) entry which is preliminary data.</text>
</comment>
<name>A0A2N0Z8I8_9BACI</name>
<keyword evidence="2" id="KW-0238">DNA-binding</keyword>
<dbReference type="SMART" id="SM00345">
    <property type="entry name" value="HTH_GNTR"/>
    <property type="match status" value="1"/>
</dbReference>
<feature type="domain" description="HTH gntR-type" evidence="4">
    <location>
        <begin position="25"/>
        <end position="92"/>
    </location>
</feature>
<evidence type="ECO:0000256" key="3">
    <source>
        <dbReference type="ARBA" id="ARBA00023163"/>
    </source>
</evidence>
<gene>
    <name evidence="5" type="ORF">CWS20_27185</name>
</gene>
<dbReference type="EMBL" id="PISD01000093">
    <property type="protein sequence ID" value="PKG25821.1"/>
    <property type="molecule type" value="Genomic_DNA"/>
</dbReference>
<evidence type="ECO:0000313" key="6">
    <source>
        <dbReference type="Proteomes" id="UP000233343"/>
    </source>
</evidence>
<dbReference type="Proteomes" id="UP000233343">
    <property type="component" value="Unassembled WGS sequence"/>
</dbReference>
<dbReference type="InterPro" id="IPR036388">
    <property type="entry name" value="WH-like_DNA-bd_sf"/>
</dbReference>
<evidence type="ECO:0000259" key="4">
    <source>
        <dbReference type="PROSITE" id="PS50949"/>
    </source>
</evidence>
<dbReference type="InterPro" id="IPR000524">
    <property type="entry name" value="Tscrpt_reg_HTH_GntR"/>
</dbReference>
<proteinExistence type="predicted"/>
<evidence type="ECO:0000256" key="1">
    <source>
        <dbReference type="ARBA" id="ARBA00023015"/>
    </source>
</evidence>
<dbReference type="CDD" id="cd07377">
    <property type="entry name" value="WHTH_GntR"/>
    <property type="match status" value="1"/>
</dbReference>
<keyword evidence="6" id="KW-1185">Reference proteome</keyword>
<organism evidence="5 6">
    <name type="scientific">Cytobacillus horneckiae</name>
    <dbReference type="NCBI Taxonomy" id="549687"/>
    <lineage>
        <taxon>Bacteria</taxon>
        <taxon>Bacillati</taxon>
        <taxon>Bacillota</taxon>
        <taxon>Bacilli</taxon>
        <taxon>Bacillales</taxon>
        <taxon>Bacillaceae</taxon>
        <taxon>Cytobacillus</taxon>
    </lineage>
</organism>
<dbReference type="PANTHER" id="PTHR43537:SF5">
    <property type="entry name" value="UXU OPERON TRANSCRIPTIONAL REGULATOR"/>
    <property type="match status" value="1"/>
</dbReference>
<dbReference type="AlphaFoldDB" id="A0A2N0Z8I8"/>
<dbReference type="PROSITE" id="PS50949">
    <property type="entry name" value="HTH_GNTR"/>
    <property type="match status" value="1"/>
</dbReference>
<evidence type="ECO:0000313" key="5">
    <source>
        <dbReference type="EMBL" id="PKG25821.1"/>
    </source>
</evidence>
<keyword evidence="1" id="KW-0805">Transcription regulation</keyword>
<accession>A0A2N0Z8I8</accession>
<protein>
    <submittedName>
        <fullName evidence="5">GntR family transcriptional regulator</fullName>
    </submittedName>
</protein>
<dbReference type="InterPro" id="IPR036390">
    <property type="entry name" value="WH_DNA-bd_sf"/>
</dbReference>
<dbReference type="SUPFAM" id="SSF46785">
    <property type="entry name" value="Winged helix' DNA-binding domain"/>
    <property type="match status" value="1"/>
</dbReference>